<accession>A0A3N4PUD6</accession>
<gene>
    <name evidence="1" type="ORF">EGT74_01515</name>
</gene>
<keyword evidence="2" id="KW-1185">Reference proteome</keyword>
<dbReference type="InterPro" id="IPR022385">
    <property type="entry name" value="Rhs_assc_core"/>
</dbReference>
<protein>
    <recommendedName>
        <fullName evidence="3">RHS repeat-associated core domain-containing protein</fullName>
    </recommendedName>
</protein>
<dbReference type="OrthoDB" id="667524at2"/>
<dbReference type="Proteomes" id="UP000278351">
    <property type="component" value="Unassembled WGS sequence"/>
</dbReference>
<dbReference type="EMBL" id="RPDH01000001">
    <property type="protein sequence ID" value="RPE12262.1"/>
    <property type="molecule type" value="Genomic_DNA"/>
</dbReference>
<proteinExistence type="predicted"/>
<dbReference type="Gene3D" id="2.180.10.10">
    <property type="entry name" value="RHS repeat-associated core"/>
    <property type="match status" value="1"/>
</dbReference>
<evidence type="ECO:0000313" key="2">
    <source>
        <dbReference type="Proteomes" id="UP000278351"/>
    </source>
</evidence>
<name>A0A3N4PUD6_9BACT</name>
<comment type="caution">
    <text evidence="1">The sequence shown here is derived from an EMBL/GenBank/DDBJ whole genome shotgun (WGS) entry which is preliminary data.</text>
</comment>
<reference evidence="1 2" key="1">
    <citation type="submission" date="2018-11" db="EMBL/GenBank/DDBJ databases">
        <title>Chitinophaga lutea sp.nov., isolate from arsenic contaminated soil.</title>
        <authorList>
            <person name="Zong Y."/>
        </authorList>
    </citation>
    <scope>NUCLEOTIDE SEQUENCE [LARGE SCALE GENOMIC DNA]</scope>
    <source>
        <strain evidence="1 2">ZY74</strain>
    </source>
</reference>
<organism evidence="1 2">
    <name type="scientific">Chitinophaga lutea</name>
    <dbReference type="NCBI Taxonomy" id="2488634"/>
    <lineage>
        <taxon>Bacteria</taxon>
        <taxon>Pseudomonadati</taxon>
        <taxon>Bacteroidota</taxon>
        <taxon>Chitinophagia</taxon>
        <taxon>Chitinophagales</taxon>
        <taxon>Chitinophagaceae</taxon>
        <taxon>Chitinophaga</taxon>
    </lineage>
</organism>
<dbReference type="AlphaFoldDB" id="A0A3N4PUD6"/>
<sequence>MAGISEKAMDRSEQNKYGYNGKELQNGEFRDGSGLGWYDYGARMYDQQIGRWHVTDAMADVYQNLTPYNYAANTPINAMDPDGNLIIFVNGFTATRSEQGSAKYWREYRTDVIYRSTRDILGRWRDEEASRTTVMTSAFDLEVSRQLGDGNRHYVHGGNSISSVARTGYGYRKGYKEAAALIASLHRTNGVIDETIKIITHSMGGAYGNGYVKGLKQYLEENPELKKQVKITLIADFDPFQAGEIFADPSILTMQFKHQGRGKLREAGFLANQDEQGLDRKNITTNTNNSVDHSIHSFFYDISKLEEGTYIWDGKNWIKK</sequence>
<dbReference type="NCBIfam" id="TIGR03696">
    <property type="entry name" value="Rhs_assc_core"/>
    <property type="match status" value="1"/>
</dbReference>
<evidence type="ECO:0000313" key="1">
    <source>
        <dbReference type="EMBL" id="RPE12262.1"/>
    </source>
</evidence>
<evidence type="ECO:0008006" key="3">
    <source>
        <dbReference type="Google" id="ProtNLM"/>
    </source>
</evidence>